<comment type="caution">
    <text evidence="16">The sequence shown here is derived from an EMBL/GenBank/DDBJ whole genome shotgun (WGS) entry which is preliminary data.</text>
</comment>
<evidence type="ECO:0000313" key="16">
    <source>
        <dbReference type="EMBL" id="TRX90592.1"/>
    </source>
</evidence>
<comment type="pathway">
    <text evidence="2">Lipid metabolism; fatty acid biosynthesis.</text>
</comment>
<dbReference type="InterPro" id="IPR009081">
    <property type="entry name" value="PP-bd_ACP"/>
</dbReference>
<evidence type="ECO:0000256" key="14">
    <source>
        <dbReference type="RuleBase" id="RU000722"/>
    </source>
</evidence>
<evidence type="ECO:0000256" key="3">
    <source>
        <dbReference type="ARBA" id="ARBA00010930"/>
    </source>
</evidence>
<evidence type="ECO:0000256" key="4">
    <source>
        <dbReference type="ARBA" id="ARBA00022448"/>
    </source>
</evidence>
<keyword evidence="5 14" id="KW-0596">Phosphopantetheine</keyword>
<comment type="similarity">
    <text evidence="3">Belongs to the acyl carrier protein (ACP) family.</text>
</comment>
<evidence type="ECO:0000256" key="9">
    <source>
        <dbReference type="ARBA" id="ARBA00022946"/>
    </source>
</evidence>
<evidence type="ECO:0000313" key="17">
    <source>
        <dbReference type="Proteomes" id="UP000319160"/>
    </source>
</evidence>
<evidence type="ECO:0000256" key="7">
    <source>
        <dbReference type="ARBA" id="ARBA00022553"/>
    </source>
</evidence>
<dbReference type="OrthoDB" id="448946at2759"/>
<dbReference type="FunFam" id="1.10.1200.10:FF:000003">
    <property type="entry name" value="Acyl carrier protein"/>
    <property type="match status" value="1"/>
</dbReference>
<evidence type="ECO:0000256" key="2">
    <source>
        <dbReference type="ARBA" id="ARBA00005194"/>
    </source>
</evidence>
<keyword evidence="11" id="KW-0443">Lipid metabolism</keyword>
<evidence type="ECO:0000256" key="8">
    <source>
        <dbReference type="ARBA" id="ARBA00022832"/>
    </source>
</evidence>
<dbReference type="GO" id="GO:0000036">
    <property type="term" value="F:acyl carrier activity"/>
    <property type="evidence" value="ECO:0007669"/>
    <property type="project" value="TreeGrafter"/>
</dbReference>
<comment type="function">
    <text evidence="14">Carrier of the growing fatty acid chain in fatty acid biosynthesis.</text>
</comment>
<dbReference type="PROSITE" id="PS50075">
    <property type="entry name" value="CARRIER"/>
    <property type="match status" value="1"/>
</dbReference>
<dbReference type="GO" id="GO:0099128">
    <property type="term" value="C:mitochondrial [2Fe-2S] assembly complex"/>
    <property type="evidence" value="ECO:0007669"/>
    <property type="project" value="UniProtKB-ARBA"/>
</dbReference>
<feature type="domain" description="Carrier" evidence="15">
    <location>
        <begin position="78"/>
        <end position="154"/>
    </location>
</feature>
<comment type="subcellular location">
    <subcellularLocation>
        <location evidence="1">Mitochondrion</location>
    </subcellularLocation>
</comment>
<keyword evidence="6 14" id="KW-0444">Lipid biosynthesis</keyword>
<gene>
    <name evidence="16" type="ORF">FHL15_008565</name>
</gene>
<dbReference type="HAMAP" id="MF_01217">
    <property type="entry name" value="Acyl_carrier"/>
    <property type="match status" value="1"/>
</dbReference>
<keyword evidence="4" id="KW-0813">Transport</keyword>
<evidence type="ECO:0000256" key="12">
    <source>
        <dbReference type="ARBA" id="ARBA00023128"/>
    </source>
</evidence>
<keyword evidence="9" id="KW-0809">Transit peptide</keyword>
<dbReference type="AlphaFoldDB" id="A0A553HRL1"/>
<dbReference type="Pfam" id="PF00550">
    <property type="entry name" value="PP-binding"/>
    <property type="match status" value="1"/>
</dbReference>
<proteinExistence type="inferred from homology"/>
<evidence type="ECO:0000256" key="1">
    <source>
        <dbReference type="ARBA" id="ARBA00004173"/>
    </source>
</evidence>
<evidence type="ECO:0000256" key="5">
    <source>
        <dbReference type="ARBA" id="ARBA00022450"/>
    </source>
</evidence>
<dbReference type="STRING" id="2512241.A0A553HRL1"/>
<keyword evidence="8" id="KW-0276">Fatty acid metabolism</keyword>
<dbReference type="InterPro" id="IPR003231">
    <property type="entry name" value="ACP"/>
</dbReference>
<dbReference type="GO" id="GO:0000035">
    <property type="term" value="F:acyl binding"/>
    <property type="evidence" value="ECO:0007669"/>
    <property type="project" value="TreeGrafter"/>
</dbReference>
<evidence type="ECO:0000256" key="11">
    <source>
        <dbReference type="ARBA" id="ARBA00023098"/>
    </source>
</evidence>
<keyword evidence="17" id="KW-1185">Reference proteome</keyword>
<keyword evidence="7" id="KW-0597">Phosphoprotein</keyword>
<dbReference type="InterPro" id="IPR036736">
    <property type="entry name" value="ACP-like_sf"/>
</dbReference>
<keyword evidence="12" id="KW-0496">Mitochondrion</keyword>
<organism evidence="16 17">
    <name type="scientific">Xylaria flabelliformis</name>
    <dbReference type="NCBI Taxonomy" id="2512241"/>
    <lineage>
        <taxon>Eukaryota</taxon>
        <taxon>Fungi</taxon>
        <taxon>Dikarya</taxon>
        <taxon>Ascomycota</taxon>
        <taxon>Pezizomycotina</taxon>
        <taxon>Sordariomycetes</taxon>
        <taxon>Xylariomycetidae</taxon>
        <taxon>Xylariales</taxon>
        <taxon>Xylariaceae</taxon>
        <taxon>Xylaria</taxon>
    </lineage>
</organism>
<reference evidence="17" key="1">
    <citation type="submission" date="2019-06" db="EMBL/GenBank/DDBJ databases">
        <title>Draft genome sequence of the griseofulvin-producing fungus Xylaria cubensis strain G536.</title>
        <authorList>
            <person name="Mead M.E."/>
            <person name="Raja H.A."/>
            <person name="Steenwyk J.L."/>
            <person name="Knowles S.L."/>
            <person name="Oberlies N.H."/>
            <person name="Rokas A."/>
        </authorList>
    </citation>
    <scope>NUCLEOTIDE SEQUENCE [LARGE SCALE GENOMIC DNA]</scope>
    <source>
        <strain evidence="17">G536</strain>
    </source>
</reference>
<dbReference type="EMBL" id="VFLP01000054">
    <property type="protein sequence ID" value="TRX90592.1"/>
    <property type="molecule type" value="Genomic_DNA"/>
</dbReference>
<dbReference type="PANTHER" id="PTHR20863">
    <property type="entry name" value="ACYL CARRIER PROTEIN"/>
    <property type="match status" value="1"/>
</dbReference>
<evidence type="ECO:0000259" key="15">
    <source>
        <dbReference type="PROSITE" id="PS50075"/>
    </source>
</evidence>
<evidence type="ECO:0000256" key="6">
    <source>
        <dbReference type="ARBA" id="ARBA00022516"/>
    </source>
</evidence>
<name>A0A553HRL1_9PEZI</name>
<sequence length="157" mass="17152">MFRTALLRTAISASRAVARPIATRSALAFPRVAAVAPTSRIAAIPAVRMYSAASGLKREEVEGRIMGILTGFDKVRRPSLYLKLQWLKADMVVVNDPSNVKPTAHFSNDLALDSLDTVEVVMAIEEEFSIEIPDKEADTIHSVNQAVDYILSQPDAN</sequence>
<dbReference type="SUPFAM" id="SSF47336">
    <property type="entry name" value="ACP-like"/>
    <property type="match status" value="1"/>
</dbReference>
<dbReference type="NCBIfam" id="TIGR00517">
    <property type="entry name" value="acyl_carrier"/>
    <property type="match status" value="1"/>
</dbReference>
<evidence type="ECO:0000256" key="10">
    <source>
        <dbReference type="ARBA" id="ARBA00022982"/>
    </source>
</evidence>
<dbReference type="Gene3D" id="1.10.1200.10">
    <property type="entry name" value="ACP-like"/>
    <property type="match status" value="1"/>
</dbReference>
<evidence type="ECO:0000256" key="13">
    <source>
        <dbReference type="ARBA" id="ARBA00023160"/>
    </source>
</evidence>
<dbReference type="Proteomes" id="UP000319160">
    <property type="component" value="Unassembled WGS sequence"/>
</dbReference>
<keyword evidence="13 14" id="KW-0275">Fatty acid biosynthesis</keyword>
<accession>A0A553HRL1</accession>
<dbReference type="PANTHER" id="PTHR20863:SF28">
    <property type="entry name" value="ACYL CARRIER PROTEIN, MITOCHONDRIAL"/>
    <property type="match status" value="1"/>
</dbReference>
<dbReference type="NCBIfam" id="NF002148">
    <property type="entry name" value="PRK00982.1-2"/>
    <property type="match status" value="1"/>
</dbReference>
<protein>
    <recommendedName>
        <fullName evidence="14">Acyl carrier protein</fullName>
    </recommendedName>
</protein>
<keyword evidence="10" id="KW-0249">Electron transport</keyword>